<dbReference type="InterPro" id="IPR007603">
    <property type="entry name" value="Choline_transptr-like"/>
</dbReference>
<feature type="transmembrane region" description="Helical" evidence="7">
    <location>
        <begin position="239"/>
        <end position="264"/>
    </location>
</feature>
<dbReference type="Pfam" id="PF04515">
    <property type="entry name" value="Choline_transpo"/>
    <property type="match status" value="1"/>
</dbReference>
<accession>A0A7S3Q722</accession>
<dbReference type="PANTHER" id="PTHR12385">
    <property type="entry name" value="CHOLINE TRANSPORTER-LIKE (SLC FAMILY 44)"/>
    <property type="match status" value="1"/>
</dbReference>
<dbReference type="EMBL" id="HBIO01015477">
    <property type="protein sequence ID" value="CAE0467097.1"/>
    <property type="molecule type" value="Transcribed_RNA"/>
</dbReference>
<protein>
    <recommendedName>
        <fullName evidence="7">Choline transporter-like protein</fullName>
    </recommendedName>
</protein>
<dbReference type="GO" id="GO:0022857">
    <property type="term" value="F:transmembrane transporter activity"/>
    <property type="evidence" value="ECO:0007669"/>
    <property type="project" value="UniProtKB-UniRule"/>
</dbReference>
<comment type="function">
    <text evidence="7">Choline transporter.</text>
</comment>
<feature type="transmembrane region" description="Helical" evidence="7">
    <location>
        <begin position="597"/>
        <end position="619"/>
    </location>
</feature>
<dbReference type="PANTHER" id="PTHR12385:SF14">
    <property type="entry name" value="CHOLINE TRANSPORTER-LIKE 2"/>
    <property type="match status" value="1"/>
</dbReference>
<sequence>MDNLDEEVIVEGLTPFDVAMGGAKKISPPADFDGPVRSRRITDPLCLLFLFATWGVGTWIGAFNLQTGNYDVVVHPVDYRGRICGIDKDSDGKVLPKYWHPVDIFSNGVCVAECPTESNLVPTSKSDLICKDEYDLLAPDNTPLSGLVGCSSNGVISDDPDALVACGGCMYRGGGVKHVSDYCIPSAVTPIIAKVVELAESKSMGASGNWTDFEYSLEDWNSFEFATPIQRLVKDLRTVFPIFAGVGIGGTFLLGMLYIVAFLFPTCIAPAVWLSAGLIPAACGGGGALLFFLANDYNLDESGLHTDGEALFLNILAYTAWTLCGLVIIFLIRYARKINLGISMAKVASVGMRRVEMITVFAFVQFLLYAIVLGIFLLWFLMIAATEDFVWSQGKAFGNRLYFKEHNTANGNLYSFMLWFLIFALWWTTEFFTAIGKLTLSSSFAKWYYTPEKEGGHTVSVFGSLCCSLTKHAGTAAFGSLIIKMVQIVRFPIQVLQWCIKRSGLDNGCIDAIICSCQCCLFTIERFLKFTSKEAYIHTSVFGTSFCKSSHESFFLSGRNRDIVEECGSVGLWSIIFPKMLITLLVSIVSFVMMDTFYGDAMFSITNVTLIIAILAWYLSEIFMDVISVGCSTTLYCFLADEEIMGEEGSPFATKELDDFLALVNTNSSYPRLFKIDSQNTDVEGIEAGLKMVPRYDDPPSSMD</sequence>
<keyword evidence="6" id="KW-0325">Glycoprotein</keyword>
<evidence type="ECO:0000256" key="3">
    <source>
        <dbReference type="ARBA" id="ARBA00022692"/>
    </source>
</evidence>
<evidence type="ECO:0000256" key="2">
    <source>
        <dbReference type="ARBA" id="ARBA00007168"/>
    </source>
</evidence>
<keyword evidence="4 7" id="KW-1133">Transmembrane helix</keyword>
<dbReference type="AlphaFoldDB" id="A0A7S3Q722"/>
<feature type="transmembrane region" description="Helical" evidence="7">
    <location>
        <begin position="570"/>
        <end position="591"/>
    </location>
</feature>
<evidence type="ECO:0000256" key="1">
    <source>
        <dbReference type="ARBA" id="ARBA00004141"/>
    </source>
</evidence>
<feature type="transmembrane region" description="Helical" evidence="7">
    <location>
        <begin position="416"/>
        <end position="436"/>
    </location>
</feature>
<evidence type="ECO:0000256" key="4">
    <source>
        <dbReference type="ARBA" id="ARBA00022989"/>
    </source>
</evidence>
<feature type="transmembrane region" description="Helical" evidence="7">
    <location>
        <begin position="271"/>
        <end position="295"/>
    </location>
</feature>
<gene>
    <name evidence="8" type="ORF">CDEB00056_LOCUS11949</name>
</gene>
<comment type="subcellular location">
    <subcellularLocation>
        <location evidence="7">Cell membrane</location>
        <topology evidence="7">Multi-pass membrane protein</topology>
    </subcellularLocation>
    <subcellularLocation>
        <location evidence="1">Membrane</location>
        <topology evidence="1">Multi-pass membrane protein</topology>
    </subcellularLocation>
</comment>
<name>A0A7S3Q722_9STRA</name>
<feature type="transmembrane region" description="Helical" evidence="7">
    <location>
        <begin position="315"/>
        <end position="336"/>
    </location>
</feature>
<evidence type="ECO:0000256" key="7">
    <source>
        <dbReference type="RuleBase" id="RU368066"/>
    </source>
</evidence>
<proteinExistence type="inferred from homology"/>
<feature type="transmembrane region" description="Helical" evidence="7">
    <location>
        <begin position="357"/>
        <end position="382"/>
    </location>
</feature>
<organism evidence="8">
    <name type="scientific">Chaetoceros debilis</name>
    <dbReference type="NCBI Taxonomy" id="122233"/>
    <lineage>
        <taxon>Eukaryota</taxon>
        <taxon>Sar</taxon>
        <taxon>Stramenopiles</taxon>
        <taxon>Ochrophyta</taxon>
        <taxon>Bacillariophyta</taxon>
        <taxon>Coscinodiscophyceae</taxon>
        <taxon>Chaetocerotophycidae</taxon>
        <taxon>Chaetocerotales</taxon>
        <taxon>Chaetocerotaceae</taxon>
        <taxon>Chaetoceros</taxon>
    </lineage>
</organism>
<comment type="similarity">
    <text evidence="2 7">Belongs to the CTL (choline transporter-like) family.</text>
</comment>
<evidence type="ECO:0000256" key="5">
    <source>
        <dbReference type="ARBA" id="ARBA00023136"/>
    </source>
</evidence>
<keyword evidence="3 7" id="KW-0812">Transmembrane</keyword>
<evidence type="ECO:0000313" key="8">
    <source>
        <dbReference type="EMBL" id="CAE0467097.1"/>
    </source>
</evidence>
<evidence type="ECO:0000256" key="6">
    <source>
        <dbReference type="ARBA" id="ARBA00023180"/>
    </source>
</evidence>
<reference evidence="8" key="1">
    <citation type="submission" date="2021-01" db="EMBL/GenBank/DDBJ databases">
        <authorList>
            <person name="Corre E."/>
            <person name="Pelletier E."/>
            <person name="Niang G."/>
            <person name="Scheremetjew M."/>
            <person name="Finn R."/>
            <person name="Kale V."/>
            <person name="Holt S."/>
            <person name="Cochrane G."/>
            <person name="Meng A."/>
            <person name="Brown T."/>
            <person name="Cohen L."/>
        </authorList>
    </citation>
    <scope>NUCLEOTIDE SEQUENCE</scope>
    <source>
        <strain evidence="8">MM31A-1</strain>
    </source>
</reference>
<keyword evidence="5 7" id="KW-0472">Membrane</keyword>
<dbReference type="GO" id="GO:0005886">
    <property type="term" value="C:plasma membrane"/>
    <property type="evidence" value="ECO:0007669"/>
    <property type="project" value="UniProtKB-SubCell"/>
</dbReference>